<evidence type="ECO:0000259" key="3">
    <source>
        <dbReference type="Pfam" id="PF00135"/>
    </source>
</evidence>
<dbReference type="SUPFAM" id="SSF53474">
    <property type="entry name" value="alpha/beta-Hydrolases"/>
    <property type="match status" value="1"/>
</dbReference>
<keyword evidence="2" id="KW-0732">Signal</keyword>
<dbReference type="Proteomes" id="UP000007819">
    <property type="component" value="Unassembled WGS sequence"/>
</dbReference>
<evidence type="ECO:0000313" key="4">
    <source>
        <dbReference type="EnsemblMetazoa" id="XP_029347708.1"/>
    </source>
</evidence>
<proteinExistence type="predicted"/>
<dbReference type="AlphaFoldDB" id="A0A8R2JUJ1"/>
<dbReference type="GeneID" id="103311222"/>
<evidence type="ECO:0000256" key="1">
    <source>
        <dbReference type="ARBA" id="ARBA00023180"/>
    </source>
</evidence>
<keyword evidence="5" id="KW-1185">Reference proteome</keyword>
<accession>A0A8R2JUJ1</accession>
<sequence>MVPLNQARSSAMGCRNRMRGSSLLLAAYVCVCVWGSQVQSQRAGGGNRDAPVVNIPRQGAVSGVEVQLNKIGNRAWTYLGIPFAKPPIGNLRFAPPDVDPPPTWSGVLVGSAHKPACIPDPPVRSHPVHRLFSTVSPGPVKISEDCLYLNVYRPEGNELVSR</sequence>
<dbReference type="InterPro" id="IPR019819">
    <property type="entry name" value="Carboxylesterase_B_CS"/>
</dbReference>
<feature type="domain" description="Carboxylesterase type B" evidence="3">
    <location>
        <begin position="50"/>
        <end position="156"/>
    </location>
</feature>
<dbReference type="InterPro" id="IPR029058">
    <property type="entry name" value="AB_hydrolase_fold"/>
</dbReference>
<reference evidence="4" key="2">
    <citation type="submission" date="2022-06" db="UniProtKB">
        <authorList>
            <consortium name="EnsemblMetazoa"/>
        </authorList>
    </citation>
    <scope>IDENTIFICATION</scope>
</reference>
<feature type="chain" id="PRO_5035804995" description="Carboxylesterase type B domain-containing protein" evidence="2">
    <location>
        <begin position="36"/>
        <end position="162"/>
    </location>
</feature>
<keyword evidence="1" id="KW-0325">Glycoprotein</keyword>
<evidence type="ECO:0000313" key="5">
    <source>
        <dbReference type="Proteomes" id="UP000007819"/>
    </source>
</evidence>
<dbReference type="Pfam" id="PF00135">
    <property type="entry name" value="COesterase"/>
    <property type="match status" value="1"/>
</dbReference>
<dbReference type="PROSITE" id="PS00941">
    <property type="entry name" value="CARBOXYLESTERASE_B_2"/>
    <property type="match status" value="1"/>
</dbReference>
<protein>
    <recommendedName>
        <fullName evidence="3">Carboxylesterase type B domain-containing protein</fullName>
    </recommendedName>
</protein>
<reference evidence="5" key="1">
    <citation type="submission" date="2010-06" db="EMBL/GenBank/DDBJ databases">
        <authorList>
            <person name="Jiang H."/>
            <person name="Abraham K."/>
            <person name="Ali S."/>
            <person name="Alsbrooks S.L."/>
            <person name="Anim B.N."/>
            <person name="Anosike U.S."/>
            <person name="Attaway T."/>
            <person name="Bandaranaike D.P."/>
            <person name="Battles P.K."/>
            <person name="Bell S.N."/>
            <person name="Bell A.V."/>
            <person name="Beltran B."/>
            <person name="Bickham C."/>
            <person name="Bustamante Y."/>
            <person name="Caleb T."/>
            <person name="Canada A."/>
            <person name="Cardenas V."/>
            <person name="Carter K."/>
            <person name="Chacko J."/>
            <person name="Chandrabose M.N."/>
            <person name="Chavez D."/>
            <person name="Chavez A."/>
            <person name="Chen L."/>
            <person name="Chu H.-S."/>
            <person name="Claassen K.J."/>
            <person name="Cockrell R."/>
            <person name="Collins M."/>
            <person name="Cooper J.A."/>
            <person name="Cree A."/>
            <person name="Curry S.M."/>
            <person name="Da Y."/>
            <person name="Dao M.D."/>
            <person name="Das B."/>
            <person name="Davila M.-L."/>
            <person name="Davy-Carroll L."/>
            <person name="Denson S."/>
            <person name="Dinh H."/>
            <person name="Ebong V.E."/>
            <person name="Edwards J.R."/>
            <person name="Egan A."/>
            <person name="El-Daye J."/>
            <person name="Escobedo L."/>
            <person name="Fernandez S."/>
            <person name="Fernando P.R."/>
            <person name="Flagg N."/>
            <person name="Forbes L.D."/>
            <person name="Fowler R.G."/>
            <person name="Fu Q."/>
            <person name="Gabisi R.A."/>
            <person name="Ganer J."/>
            <person name="Garbino Pronczuk A."/>
            <person name="Garcia R.M."/>
            <person name="Garner T."/>
            <person name="Garrett T.E."/>
            <person name="Gonzalez D.A."/>
            <person name="Hamid H."/>
            <person name="Hawkins E.S."/>
            <person name="Hirani K."/>
            <person name="Hogues M.E."/>
            <person name="Hollins B."/>
            <person name="Hsiao C.-H."/>
            <person name="Jabil R."/>
            <person name="James M.L."/>
            <person name="Jhangiani S.N."/>
            <person name="Johnson B."/>
            <person name="Johnson Q."/>
            <person name="Joshi V."/>
            <person name="Kalu J.B."/>
            <person name="Kam C."/>
            <person name="Kashfia A."/>
            <person name="Keebler J."/>
            <person name="Kisamo H."/>
            <person name="Kovar C.L."/>
            <person name="Lago L.A."/>
            <person name="Lai C.-Y."/>
            <person name="Laidlaw J."/>
            <person name="Lara F."/>
            <person name="Le T.-K."/>
            <person name="Lee S.L."/>
            <person name="Legall F.H."/>
            <person name="Lemon S.J."/>
            <person name="Lewis L.R."/>
            <person name="Li B."/>
            <person name="Liu Y."/>
            <person name="Liu Y.-S."/>
            <person name="Lopez J."/>
            <person name="Lozado R.J."/>
            <person name="Lu J."/>
            <person name="Madu R.C."/>
            <person name="Maheshwari M."/>
            <person name="Maheshwari R."/>
            <person name="Malloy K."/>
            <person name="Martinez E."/>
            <person name="Mathew T."/>
            <person name="Mercado I.C."/>
            <person name="Mercado C."/>
            <person name="Meyer B."/>
            <person name="Montgomery K."/>
            <person name="Morgan M.B."/>
            <person name="Munidasa M."/>
            <person name="Nazareth L.V."/>
            <person name="Nelson J."/>
            <person name="Ng B.M."/>
            <person name="Nguyen N.B."/>
            <person name="Nguyen P.Q."/>
            <person name="Nguyen T."/>
            <person name="Obregon M."/>
            <person name="Okwuonu G.O."/>
            <person name="Onwere C.G."/>
            <person name="Orozco G."/>
            <person name="Parra A."/>
            <person name="Patel S."/>
            <person name="Patil S."/>
            <person name="Perez A."/>
            <person name="Perez Y."/>
            <person name="Pham C."/>
            <person name="Primus E.L."/>
            <person name="Pu L.-L."/>
            <person name="Puazo M."/>
            <person name="Qin X."/>
            <person name="Quiroz J.B."/>
            <person name="Reese J."/>
            <person name="Richards S."/>
            <person name="Rives C.M."/>
            <person name="Robberts R."/>
            <person name="Ruiz S.J."/>
            <person name="Ruiz M.J."/>
            <person name="Santibanez J."/>
            <person name="Schneider B.W."/>
            <person name="Sisson I."/>
            <person name="Smith M."/>
            <person name="Sodergren E."/>
            <person name="Song X.-Z."/>
            <person name="Song B.B."/>
            <person name="Summersgill H."/>
            <person name="Thelus R."/>
            <person name="Thornton R.D."/>
            <person name="Trejos Z.Y."/>
            <person name="Usmani K."/>
            <person name="Vattathil S."/>
            <person name="Villasana D."/>
            <person name="Walker D.L."/>
            <person name="Wang S."/>
            <person name="Wang K."/>
            <person name="White C.S."/>
            <person name="Williams A.C."/>
            <person name="Williamson J."/>
            <person name="Wilson K."/>
            <person name="Woghiren I.O."/>
            <person name="Woodworth J.R."/>
            <person name="Worley K.C."/>
            <person name="Wright R.A."/>
            <person name="Wu W."/>
            <person name="Young L."/>
            <person name="Zhang L."/>
            <person name="Zhang J."/>
            <person name="Zhu Y."/>
            <person name="Muzny D.M."/>
            <person name="Weinstock G."/>
            <person name="Gibbs R.A."/>
        </authorList>
    </citation>
    <scope>NUCLEOTIDE SEQUENCE [LARGE SCALE GENOMIC DNA]</scope>
    <source>
        <strain evidence="5">LSR1</strain>
    </source>
</reference>
<dbReference type="PANTHER" id="PTHR11559">
    <property type="entry name" value="CARBOXYLESTERASE"/>
    <property type="match status" value="1"/>
</dbReference>
<dbReference type="KEGG" id="api:103311222"/>
<dbReference type="OrthoDB" id="19653at2759"/>
<organism evidence="4 5">
    <name type="scientific">Acyrthosiphon pisum</name>
    <name type="common">Pea aphid</name>
    <dbReference type="NCBI Taxonomy" id="7029"/>
    <lineage>
        <taxon>Eukaryota</taxon>
        <taxon>Metazoa</taxon>
        <taxon>Ecdysozoa</taxon>
        <taxon>Arthropoda</taxon>
        <taxon>Hexapoda</taxon>
        <taxon>Insecta</taxon>
        <taxon>Pterygota</taxon>
        <taxon>Neoptera</taxon>
        <taxon>Paraneoptera</taxon>
        <taxon>Hemiptera</taxon>
        <taxon>Sternorrhyncha</taxon>
        <taxon>Aphidomorpha</taxon>
        <taxon>Aphidoidea</taxon>
        <taxon>Aphididae</taxon>
        <taxon>Macrosiphini</taxon>
        <taxon>Acyrthosiphon</taxon>
    </lineage>
</organism>
<dbReference type="InterPro" id="IPR050309">
    <property type="entry name" value="Type-B_Carboxylest/Lipase"/>
</dbReference>
<dbReference type="EnsemblMetazoa" id="XM_029491848.1">
    <property type="protein sequence ID" value="XP_029347708.1"/>
    <property type="gene ID" value="LOC103311222"/>
</dbReference>
<evidence type="ECO:0000256" key="2">
    <source>
        <dbReference type="SAM" id="SignalP"/>
    </source>
</evidence>
<name>A0A8R2JUJ1_ACYPI</name>
<feature type="signal peptide" evidence="2">
    <location>
        <begin position="1"/>
        <end position="35"/>
    </location>
</feature>
<dbReference type="InterPro" id="IPR002018">
    <property type="entry name" value="CarbesteraseB"/>
</dbReference>
<dbReference type="RefSeq" id="XP_029347708.1">
    <property type="nucleotide sequence ID" value="XM_029491848.1"/>
</dbReference>
<dbReference type="Gene3D" id="3.40.50.1820">
    <property type="entry name" value="alpha/beta hydrolase"/>
    <property type="match status" value="1"/>
</dbReference>